<keyword evidence="3" id="KW-0731">Sigma factor</keyword>
<dbReference type="GO" id="GO:0006352">
    <property type="term" value="P:DNA-templated transcription initiation"/>
    <property type="evidence" value="ECO:0007669"/>
    <property type="project" value="InterPro"/>
</dbReference>
<evidence type="ECO:0000259" key="5">
    <source>
        <dbReference type="Pfam" id="PF08281"/>
    </source>
</evidence>
<dbReference type="Gene3D" id="1.10.1740.10">
    <property type="match status" value="1"/>
</dbReference>
<evidence type="ECO:0000313" key="8">
    <source>
        <dbReference type="Proteomes" id="UP000515977"/>
    </source>
</evidence>
<sequence>MDEHDERELQALLPALRRFARSLCADATDAEDLVQAALERALSGWRGRRDRAALQPWLFSILYRRFLDERRREARWSRLRALFAGRAEEEPELAPSPERVHAGREQLAAFVRLPAEQRAVLLLVAVEGFGYREAAETLGVPVGTVMSRLSRARERLHALDAGDRTDAPALRILK</sequence>
<feature type="domain" description="RNA polymerase sigma factor 70 region 4 type 2" evidence="5">
    <location>
        <begin position="109"/>
        <end position="156"/>
    </location>
</feature>
<dbReference type="SUPFAM" id="SSF88659">
    <property type="entry name" value="Sigma3 and sigma4 domains of RNA polymerase sigma factors"/>
    <property type="match status" value="1"/>
</dbReference>
<dbReference type="InterPro" id="IPR036388">
    <property type="entry name" value="WH-like_DNA-bd_sf"/>
</dbReference>
<accession>A0A7G9QQ30</accession>
<dbReference type="GO" id="GO:0016987">
    <property type="term" value="F:sigma factor activity"/>
    <property type="evidence" value="ECO:0007669"/>
    <property type="project" value="UniProtKB-KW"/>
</dbReference>
<dbReference type="InterPro" id="IPR013325">
    <property type="entry name" value="RNA_pol_sigma_r2"/>
</dbReference>
<keyword evidence="4" id="KW-0804">Transcription</keyword>
<dbReference type="RefSeq" id="WP_187569223.1">
    <property type="nucleotide sequence ID" value="NZ_CP060711.1"/>
</dbReference>
<dbReference type="InterPro" id="IPR013249">
    <property type="entry name" value="RNA_pol_sigma70_r4_t2"/>
</dbReference>
<evidence type="ECO:0000313" key="7">
    <source>
        <dbReference type="EMBL" id="QNN45455.1"/>
    </source>
</evidence>
<dbReference type="InterPro" id="IPR013324">
    <property type="entry name" value="RNA_pol_sigma_r3/r4-like"/>
</dbReference>
<evidence type="ECO:0000256" key="4">
    <source>
        <dbReference type="ARBA" id="ARBA00023163"/>
    </source>
</evidence>
<dbReference type="Gene3D" id="1.10.10.10">
    <property type="entry name" value="Winged helix-like DNA-binding domain superfamily/Winged helix DNA-binding domain"/>
    <property type="match status" value="1"/>
</dbReference>
<dbReference type="InterPro" id="IPR053866">
    <property type="entry name" value="PhyR_sigma2"/>
</dbReference>
<reference evidence="7 8" key="1">
    <citation type="submission" date="2020-08" db="EMBL/GenBank/DDBJ databases">
        <title>Genome sequence of Thermomonas brevis KACC 16975T.</title>
        <authorList>
            <person name="Hyun D.-W."/>
            <person name="Bae J.-W."/>
        </authorList>
    </citation>
    <scope>NUCLEOTIDE SEQUENCE [LARGE SCALE GENOMIC DNA]</scope>
    <source>
        <strain evidence="7 8">KACC 16975</strain>
    </source>
</reference>
<keyword evidence="2" id="KW-0805">Transcription regulation</keyword>
<dbReference type="InterPro" id="IPR039425">
    <property type="entry name" value="RNA_pol_sigma-70-like"/>
</dbReference>
<dbReference type="Proteomes" id="UP000515977">
    <property type="component" value="Chromosome"/>
</dbReference>
<comment type="similarity">
    <text evidence="1">Belongs to the sigma-70 factor family. ECF subfamily.</text>
</comment>
<dbReference type="PANTHER" id="PTHR43133:SF25">
    <property type="entry name" value="RNA POLYMERASE SIGMA FACTOR RFAY-RELATED"/>
    <property type="match status" value="1"/>
</dbReference>
<dbReference type="EMBL" id="CP060711">
    <property type="protein sequence ID" value="QNN45455.1"/>
    <property type="molecule type" value="Genomic_DNA"/>
</dbReference>
<dbReference type="Pfam" id="PF22029">
    <property type="entry name" value="PhyR_sigma2"/>
    <property type="match status" value="1"/>
</dbReference>
<dbReference type="Pfam" id="PF08281">
    <property type="entry name" value="Sigma70_r4_2"/>
    <property type="match status" value="1"/>
</dbReference>
<keyword evidence="8" id="KW-1185">Reference proteome</keyword>
<proteinExistence type="inferred from homology"/>
<dbReference type="AlphaFoldDB" id="A0A7G9QQ30"/>
<evidence type="ECO:0000256" key="2">
    <source>
        <dbReference type="ARBA" id="ARBA00023015"/>
    </source>
</evidence>
<organism evidence="7 8">
    <name type="scientific">Thermomonas brevis</name>
    <dbReference type="NCBI Taxonomy" id="215691"/>
    <lineage>
        <taxon>Bacteria</taxon>
        <taxon>Pseudomonadati</taxon>
        <taxon>Pseudomonadota</taxon>
        <taxon>Gammaproteobacteria</taxon>
        <taxon>Lysobacterales</taxon>
        <taxon>Lysobacteraceae</taxon>
        <taxon>Thermomonas</taxon>
    </lineage>
</organism>
<evidence type="ECO:0000259" key="6">
    <source>
        <dbReference type="Pfam" id="PF22029"/>
    </source>
</evidence>
<gene>
    <name evidence="7" type="ORF">H9L17_09455</name>
</gene>
<feature type="domain" description="PhyR sigma2" evidence="6">
    <location>
        <begin position="10"/>
        <end position="62"/>
    </location>
</feature>
<dbReference type="SUPFAM" id="SSF88946">
    <property type="entry name" value="Sigma2 domain of RNA polymerase sigma factors"/>
    <property type="match status" value="1"/>
</dbReference>
<evidence type="ECO:0000256" key="1">
    <source>
        <dbReference type="ARBA" id="ARBA00010641"/>
    </source>
</evidence>
<dbReference type="KEGG" id="tbv:H9L17_09455"/>
<evidence type="ECO:0000256" key="3">
    <source>
        <dbReference type="ARBA" id="ARBA00023082"/>
    </source>
</evidence>
<dbReference type="CDD" id="cd06171">
    <property type="entry name" value="Sigma70_r4"/>
    <property type="match status" value="1"/>
</dbReference>
<name>A0A7G9QQ30_9GAMM</name>
<dbReference type="NCBIfam" id="TIGR02937">
    <property type="entry name" value="sigma70-ECF"/>
    <property type="match status" value="1"/>
</dbReference>
<protein>
    <submittedName>
        <fullName evidence="7">RNA polymerase sigma factor</fullName>
    </submittedName>
</protein>
<dbReference type="PANTHER" id="PTHR43133">
    <property type="entry name" value="RNA POLYMERASE ECF-TYPE SIGMA FACTO"/>
    <property type="match status" value="1"/>
</dbReference>
<dbReference type="InterPro" id="IPR014284">
    <property type="entry name" value="RNA_pol_sigma-70_dom"/>
</dbReference>
<dbReference type="GO" id="GO:0003677">
    <property type="term" value="F:DNA binding"/>
    <property type="evidence" value="ECO:0007669"/>
    <property type="project" value="InterPro"/>
</dbReference>